<dbReference type="GO" id="GO:0016491">
    <property type="term" value="F:oxidoreductase activity"/>
    <property type="evidence" value="ECO:0007669"/>
    <property type="project" value="InterPro"/>
</dbReference>
<dbReference type="Gene3D" id="3.40.30.10">
    <property type="entry name" value="Glutaredoxin"/>
    <property type="match status" value="1"/>
</dbReference>
<organism evidence="6 7">
    <name type="scientific">Mucilaginibacter aquatilis</name>
    <dbReference type="NCBI Taxonomy" id="1517760"/>
    <lineage>
        <taxon>Bacteria</taxon>
        <taxon>Pseudomonadati</taxon>
        <taxon>Bacteroidota</taxon>
        <taxon>Sphingobacteriia</taxon>
        <taxon>Sphingobacteriales</taxon>
        <taxon>Sphingobacteriaceae</taxon>
        <taxon>Mucilaginibacter</taxon>
    </lineage>
</organism>
<accession>A0A6I4I4P9</accession>
<dbReference type="PANTHER" id="PTHR42852">
    <property type="entry name" value="THIOL:DISULFIDE INTERCHANGE PROTEIN DSBE"/>
    <property type="match status" value="1"/>
</dbReference>
<dbReference type="PROSITE" id="PS51352">
    <property type="entry name" value="THIOREDOXIN_2"/>
    <property type="match status" value="1"/>
</dbReference>
<dbReference type="Proteomes" id="UP000434850">
    <property type="component" value="Unassembled WGS sequence"/>
</dbReference>
<dbReference type="OrthoDB" id="6399635at2"/>
<keyword evidence="3" id="KW-1015">Disulfide bond</keyword>
<evidence type="ECO:0000256" key="1">
    <source>
        <dbReference type="ARBA" id="ARBA00004196"/>
    </source>
</evidence>
<reference evidence="6 7" key="1">
    <citation type="submission" date="2019-12" db="EMBL/GenBank/DDBJ databases">
        <title>Mucilaginibacter sp. HME9299 genome sequencing and assembly.</title>
        <authorList>
            <person name="Kang H."/>
            <person name="Kim H."/>
            <person name="Joh K."/>
        </authorList>
    </citation>
    <scope>NUCLEOTIDE SEQUENCE [LARGE SCALE GENOMIC DNA]</scope>
    <source>
        <strain evidence="6 7">HME9299</strain>
    </source>
</reference>
<dbReference type="GO" id="GO:0017004">
    <property type="term" value="P:cytochrome complex assembly"/>
    <property type="evidence" value="ECO:0007669"/>
    <property type="project" value="UniProtKB-KW"/>
</dbReference>
<evidence type="ECO:0000259" key="5">
    <source>
        <dbReference type="PROSITE" id="PS51352"/>
    </source>
</evidence>
<evidence type="ECO:0000256" key="3">
    <source>
        <dbReference type="ARBA" id="ARBA00023157"/>
    </source>
</evidence>
<dbReference type="EMBL" id="WQLA01000001">
    <property type="protein sequence ID" value="MVN90102.1"/>
    <property type="molecule type" value="Genomic_DNA"/>
</dbReference>
<dbReference type="Pfam" id="PF08534">
    <property type="entry name" value="Redoxin"/>
    <property type="match status" value="1"/>
</dbReference>
<dbReference type="AlphaFoldDB" id="A0A6I4I4P9"/>
<sequence>MTFFVSMTYNCTNVQYIKHSLKPMRPIITILLSLHILTAYSQNAPISIADAEFNAQFFKTPKPIVSGKIINASKKDLAELKITYSLVNPFLSVQTNGIASINKDGSFKFNLEYPFPYQELWINLGDYFYSGVYVNKGTNLELDLAQLKKHSVEFNGKGVKYKGRDGEFNLWRNDLRLYKRKQQSAIYDELYKLQMHQPDYIVKLDSLHNLLKSIYSEYITKNPSPLSTLSENDRLCDYYSSLLKYMQITKKELPVWKQIKNHKALMISNSASMFNYNLFNYANYKAQTQNEAIDKILGIYYADMLKLKAGNRGVIANEQEFGELTSTVHTHWVKEVLRKQHYNALRKLDEVKAALNSGDVIAGDLVVGQPVAQYTFGAKLSSVSKTKATQFLAKLHNKFKGKAMIIDMWATWCGPCIADLPYSSKLHNEAANLPVEFVYLCTSSGSSIEKWKNKITELKQSGTHIFIDQPLTNELLSLFGKSGFPSYVCIDTDGKVSTTILIERMQSVSLNDIKKLIIN</sequence>
<gene>
    <name evidence="6" type="ORF">GO816_03090</name>
</gene>
<comment type="caution">
    <text evidence="6">The sequence shown here is derived from an EMBL/GenBank/DDBJ whole genome shotgun (WGS) entry which is preliminary data.</text>
</comment>
<keyword evidence="7" id="KW-1185">Reference proteome</keyword>
<keyword evidence="4" id="KW-0676">Redox-active center</keyword>
<keyword evidence="2" id="KW-0201">Cytochrome c-type biogenesis</keyword>
<evidence type="ECO:0000313" key="7">
    <source>
        <dbReference type="Proteomes" id="UP000434850"/>
    </source>
</evidence>
<dbReference type="InterPro" id="IPR036249">
    <property type="entry name" value="Thioredoxin-like_sf"/>
</dbReference>
<name>A0A6I4I4P9_9SPHI</name>
<dbReference type="GO" id="GO:0030313">
    <property type="term" value="C:cell envelope"/>
    <property type="evidence" value="ECO:0007669"/>
    <property type="project" value="UniProtKB-SubCell"/>
</dbReference>
<dbReference type="PANTHER" id="PTHR42852:SF6">
    <property type="entry name" value="THIOL:DISULFIDE INTERCHANGE PROTEIN DSBE"/>
    <property type="match status" value="1"/>
</dbReference>
<comment type="subcellular location">
    <subcellularLocation>
        <location evidence="1">Cell envelope</location>
    </subcellularLocation>
</comment>
<dbReference type="InterPro" id="IPR013766">
    <property type="entry name" value="Thioredoxin_domain"/>
</dbReference>
<evidence type="ECO:0000256" key="4">
    <source>
        <dbReference type="ARBA" id="ARBA00023284"/>
    </source>
</evidence>
<proteinExistence type="predicted"/>
<protein>
    <submittedName>
        <fullName evidence="6">Redoxin family protein</fullName>
    </submittedName>
</protein>
<feature type="domain" description="Thioredoxin" evidence="5">
    <location>
        <begin position="365"/>
        <end position="519"/>
    </location>
</feature>
<evidence type="ECO:0000313" key="6">
    <source>
        <dbReference type="EMBL" id="MVN90102.1"/>
    </source>
</evidence>
<evidence type="ECO:0000256" key="2">
    <source>
        <dbReference type="ARBA" id="ARBA00022748"/>
    </source>
</evidence>
<dbReference type="RefSeq" id="WP_157539876.1">
    <property type="nucleotide sequence ID" value="NZ_WQLA01000001.1"/>
</dbReference>
<dbReference type="CDD" id="cd02966">
    <property type="entry name" value="TlpA_like_family"/>
    <property type="match status" value="1"/>
</dbReference>
<dbReference type="InterPro" id="IPR013740">
    <property type="entry name" value="Redoxin"/>
</dbReference>
<dbReference type="SUPFAM" id="SSF52833">
    <property type="entry name" value="Thioredoxin-like"/>
    <property type="match status" value="1"/>
</dbReference>
<dbReference type="InterPro" id="IPR050553">
    <property type="entry name" value="Thioredoxin_ResA/DsbE_sf"/>
</dbReference>